<dbReference type="InterPro" id="IPR018330">
    <property type="entry name" value="RecT_fam"/>
</dbReference>
<dbReference type="EMBL" id="RXWV01000023">
    <property type="protein sequence ID" value="RTX73806.1"/>
    <property type="molecule type" value="Genomic_DNA"/>
</dbReference>
<dbReference type="GO" id="GO:0003677">
    <property type="term" value="F:DNA binding"/>
    <property type="evidence" value="ECO:0007669"/>
    <property type="project" value="InterPro"/>
</dbReference>
<dbReference type="AlphaFoldDB" id="A0AAJ4SIW6"/>
<feature type="region of interest" description="Disordered" evidence="1">
    <location>
        <begin position="208"/>
        <end position="262"/>
    </location>
</feature>
<gene>
    <name evidence="2" type="primary">bet</name>
    <name evidence="2" type="ORF">CD117_04250</name>
</gene>
<dbReference type="Proteomes" id="UP000274792">
    <property type="component" value="Unassembled WGS sequence"/>
</dbReference>
<dbReference type="NCBIfam" id="TIGR01913">
    <property type="entry name" value="bet_lambda"/>
    <property type="match status" value="1"/>
</dbReference>
<protein>
    <submittedName>
        <fullName evidence="2">Phage recombination protein Bet</fullName>
    </submittedName>
</protein>
<dbReference type="RefSeq" id="WP_126476851.1">
    <property type="nucleotide sequence ID" value="NZ_RXWV01000023.1"/>
</dbReference>
<evidence type="ECO:0000313" key="2">
    <source>
        <dbReference type="EMBL" id="RTX73806.1"/>
    </source>
</evidence>
<feature type="compositionally biased region" description="Basic and acidic residues" evidence="1">
    <location>
        <begin position="215"/>
        <end position="247"/>
    </location>
</feature>
<reference evidence="2 3" key="1">
    <citation type="submission" date="2018-10" db="EMBL/GenBank/DDBJ databases">
        <title>A collection Staphylococci species genome sequencing.</title>
        <authorList>
            <person name="Cole K."/>
        </authorList>
    </citation>
    <scope>NUCLEOTIDE SEQUENCE [LARGE SCALE GENOMIC DNA]</scope>
    <source>
        <strain evidence="3">NCTC 12218</strain>
    </source>
</reference>
<dbReference type="GO" id="GO:0006310">
    <property type="term" value="P:DNA recombination"/>
    <property type="evidence" value="ECO:0007669"/>
    <property type="project" value="InterPro"/>
</dbReference>
<accession>A0AAJ4SIW6</accession>
<evidence type="ECO:0000256" key="1">
    <source>
        <dbReference type="SAM" id="MobiDB-lite"/>
    </source>
</evidence>
<evidence type="ECO:0000313" key="3">
    <source>
        <dbReference type="Proteomes" id="UP000274792"/>
    </source>
</evidence>
<name>A0AAJ4SIW6_MAMSC</name>
<dbReference type="Pfam" id="PF03837">
    <property type="entry name" value="RecT"/>
    <property type="match status" value="1"/>
</dbReference>
<dbReference type="InterPro" id="IPR010183">
    <property type="entry name" value="Phage_lambda_Bet"/>
</dbReference>
<proteinExistence type="predicted"/>
<comment type="caution">
    <text evidence="2">The sequence shown here is derived from an EMBL/GenBank/DDBJ whole genome shotgun (WGS) entry which is preliminary data.</text>
</comment>
<sequence>MTNENNSISKMEKPVSYQVNGDDISLTMNQVKHFIVKGGSEVTDQELVMFMKLCQYQKLNPFINEAYLIKFKGSQAQMIVSKEAFMKRAESHPQYSGLEAGVIVERNNEMVEVEGAVTLDTDKLIGGWAKVYRQDREKPIVVKISMKEFSKGQSTWKQMPNNMIRKTAIVNALREAFPENLQALYTEEERKDPININDEVEQEIKQNANKTAIDIPKEEPQKVETPKQQEKVEVEPAQFEEVKEQKQAKQSIFDEGLFGNEN</sequence>
<organism evidence="2 3">
    <name type="scientific">Mammaliicoccus sciuri</name>
    <name type="common">Staphylococcus sciuri</name>
    <dbReference type="NCBI Taxonomy" id="1296"/>
    <lineage>
        <taxon>Bacteria</taxon>
        <taxon>Bacillati</taxon>
        <taxon>Bacillota</taxon>
        <taxon>Bacilli</taxon>
        <taxon>Bacillales</taxon>
        <taxon>Staphylococcaceae</taxon>
        <taxon>Mammaliicoccus</taxon>
    </lineage>
</organism>